<evidence type="ECO:0000313" key="8">
    <source>
        <dbReference type="EMBL" id="MFD1263906.1"/>
    </source>
</evidence>
<accession>A0ABW3WD25</accession>
<dbReference type="Proteomes" id="UP001597158">
    <property type="component" value="Unassembled WGS sequence"/>
</dbReference>
<dbReference type="SUPFAM" id="SSF56014">
    <property type="entry name" value="Nitrite and sulphite reductase 4Fe-4S domain-like"/>
    <property type="match status" value="1"/>
</dbReference>
<dbReference type="InterPro" id="IPR005117">
    <property type="entry name" value="NiRdtase/SiRdtase_haem-b_fer"/>
</dbReference>
<dbReference type="Gene3D" id="3.30.413.10">
    <property type="entry name" value="Sulfite Reductase Hemoprotein, domain 1"/>
    <property type="match status" value="2"/>
</dbReference>
<evidence type="ECO:0000259" key="7">
    <source>
        <dbReference type="Pfam" id="PF03460"/>
    </source>
</evidence>
<keyword evidence="6" id="KW-0411">Iron-sulfur</keyword>
<proteinExistence type="predicted"/>
<evidence type="ECO:0000313" key="9">
    <source>
        <dbReference type="Proteomes" id="UP001597158"/>
    </source>
</evidence>
<evidence type="ECO:0000256" key="4">
    <source>
        <dbReference type="ARBA" id="ARBA00023002"/>
    </source>
</evidence>
<keyword evidence="9" id="KW-1185">Reference proteome</keyword>
<evidence type="ECO:0000256" key="2">
    <source>
        <dbReference type="ARBA" id="ARBA00022617"/>
    </source>
</evidence>
<dbReference type="InterPro" id="IPR045854">
    <property type="entry name" value="NO2/SO3_Rdtase_4Fe4S_sf"/>
</dbReference>
<dbReference type="InterPro" id="IPR051329">
    <property type="entry name" value="NIR_SIR_4Fe-4S"/>
</dbReference>
<feature type="domain" description="Nitrite/Sulfite reductase ferredoxin-like" evidence="7">
    <location>
        <begin position="31"/>
        <end position="96"/>
    </location>
</feature>
<dbReference type="EMBL" id="JBHTMC010000020">
    <property type="protein sequence ID" value="MFD1263906.1"/>
    <property type="molecule type" value="Genomic_DNA"/>
</dbReference>
<comment type="caution">
    <text evidence="8">The sequence shown here is derived from an EMBL/GenBank/DDBJ whole genome shotgun (WGS) entry which is preliminary data.</text>
</comment>
<gene>
    <name evidence="8" type="ORF">ACFQ4M_09935</name>
</gene>
<keyword evidence="1" id="KW-0004">4Fe-4S</keyword>
<dbReference type="Pfam" id="PF03460">
    <property type="entry name" value="NIR_SIR_ferr"/>
    <property type="match status" value="1"/>
</dbReference>
<evidence type="ECO:0000256" key="1">
    <source>
        <dbReference type="ARBA" id="ARBA00022485"/>
    </source>
</evidence>
<evidence type="ECO:0000256" key="3">
    <source>
        <dbReference type="ARBA" id="ARBA00022723"/>
    </source>
</evidence>
<evidence type="ECO:0000256" key="6">
    <source>
        <dbReference type="ARBA" id="ARBA00023014"/>
    </source>
</evidence>
<keyword evidence="2" id="KW-0349">Heme</keyword>
<dbReference type="SUPFAM" id="SSF55124">
    <property type="entry name" value="Nitrite/Sulfite reductase N-terminal domain-like"/>
    <property type="match status" value="1"/>
</dbReference>
<keyword evidence="4" id="KW-0560">Oxidoreductase</keyword>
<reference evidence="9" key="1">
    <citation type="journal article" date="2019" name="Int. J. Syst. Evol. Microbiol.">
        <title>The Global Catalogue of Microorganisms (GCM) 10K type strain sequencing project: providing services to taxonomists for standard genome sequencing and annotation.</title>
        <authorList>
            <consortium name="The Broad Institute Genomics Platform"/>
            <consortium name="The Broad Institute Genome Sequencing Center for Infectious Disease"/>
            <person name="Wu L."/>
            <person name="Ma J."/>
        </authorList>
    </citation>
    <scope>NUCLEOTIDE SEQUENCE [LARGE SCALE GENOMIC DNA]</scope>
    <source>
        <strain evidence="9">CCUG 48884</strain>
    </source>
</reference>
<keyword evidence="3" id="KW-0479">Metal-binding</keyword>
<dbReference type="PANTHER" id="PTHR32439:SF9">
    <property type="entry name" value="BLR3264 PROTEIN"/>
    <property type="match status" value="1"/>
</dbReference>
<protein>
    <submittedName>
        <fullName evidence="8">Cobalamin biosynthesis protein CobG</fullName>
    </submittedName>
</protein>
<sequence length="411" mass="41928">MTDNATALAGARVGTMAAPRVQGWCPGALRPMMSGDGLVLRLRPRLARFTRDQILGICAAARRHGAGLVDLTSRANLQVRGVPEAAWPQLLDAFGELGLLDADARLEGRRNLLVAPDWVAGDDTERLAVELAGRLDELPDLPAKVGFVIDAGDAPRLLGDPGDFRIERGEQGGLILRAAGRVQGVEVTADAAVDALIALAHWFAASGGAAAGRMVRHRAPLPAWACGALLPAAAAARLAPGAHPLGWVCSLPFGQADAAALADAVVASGAKAVRITPWRQLLLEAARSGVSHKLDSACTDSDALAAAGWQVEACAGAPYCVQAGVDTRALALRLAAAAAQGGLSLPAALADAPRLIHVSGCAKGCAHAGPAAICLTGRGTAFDLAFDARPGEPVHAAGLSPAAVLERLGVH</sequence>
<dbReference type="PANTHER" id="PTHR32439">
    <property type="entry name" value="FERREDOXIN--NITRITE REDUCTASE, CHLOROPLASTIC"/>
    <property type="match status" value="1"/>
</dbReference>
<dbReference type="Gene3D" id="3.90.480.10">
    <property type="entry name" value="Sulfite Reductase Hemoprotein,Domain 2"/>
    <property type="match status" value="1"/>
</dbReference>
<dbReference type="InterPro" id="IPR036136">
    <property type="entry name" value="Nit/Sulf_reduc_fer-like_dom_sf"/>
</dbReference>
<dbReference type="RefSeq" id="WP_277832600.1">
    <property type="nucleotide sequence ID" value="NZ_JARQZE010000005.1"/>
</dbReference>
<organism evidence="8 9">
    <name type="scientific">Thauera mechernichensis</name>
    <dbReference type="NCBI Taxonomy" id="82788"/>
    <lineage>
        <taxon>Bacteria</taxon>
        <taxon>Pseudomonadati</taxon>
        <taxon>Pseudomonadota</taxon>
        <taxon>Betaproteobacteria</taxon>
        <taxon>Rhodocyclales</taxon>
        <taxon>Zoogloeaceae</taxon>
        <taxon>Thauera</taxon>
    </lineage>
</organism>
<name>A0ABW3WD25_9RHOO</name>
<evidence type="ECO:0000256" key="5">
    <source>
        <dbReference type="ARBA" id="ARBA00023004"/>
    </source>
</evidence>
<keyword evidence="5" id="KW-0408">Iron</keyword>